<protein>
    <submittedName>
        <fullName evidence="1">Uncharacterized protein</fullName>
    </submittedName>
</protein>
<dbReference type="Proteomes" id="UP001469553">
    <property type="component" value="Unassembled WGS sequence"/>
</dbReference>
<evidence type="ECO:0000313" key="1">
    <source>
        <dbReference type="EMBL" id="MEQ2293041.1"/>
    </source>
</evidence>
<accession>A0ABV0YHS4</accession>
<keyword evidence="2" id="KW-1185">Reference proteome</keyword>
<organism evidence="1 2">
    <name type="scientific">Ameca splendens</name>
    <dbReference type="NCBI Taxonomy" id="208324"/>
    <lineage>
        <taxon>Eukaryota</taxon>
        <taxon>Metazoa</taxon>
        <taxon>Chordata</taxon>
        <taxon>Craniata</taxon>
        <taxon>Vertebrata</taxon>
        <taxon>Euteleostomi</taxon>
        <taxon>Actinopterygii</taxon>
        <taxon>Neopterygii</taxon>
        <taxon>Teleostei</taxon>
        <taxon>Neoteleostei</taxon>
        <taxon>Acanthomorphata</taxon>
        <taxon>Ovalentaria</taxon>
        <taxon>Atherinomorphae</taxon>
        <taxon>Cyprinodontiformes</taxon>
        <taxon>Goodeidae</taxon>
        <taxon>Ameca</taxon>
    </lineage>
</organism>
<name>A0ABV0YHS4_9TELE</name>
<proteinExistence type="predicted"/>
<dbReference type="EMBL" id="JAHRIP010031511">
    <property type="protein sequence ID" value="MEQ2293041.1"/>
    <property type="molecule type" value="Genomic_DNA"/>
</dbReference>
<comment type="caution">
    <text evidence="1">The sequence shown here is derived from an EMBL/GenBank/DDBJ whole genome shotgun (WGS) entry which is preliminary data.</text>
</comment>
<sequence length="68" mass="7848">MASTISMMFVNMSSTLFRQELMSSKKGRSSLWNKHHTSIQQELAPQRHWTCSGIFNFTTHKAAFLKDV</sequence>
<reference evidence="1 2" key="1">
    <citation type="submission" date="2021-06" db="EMBL/GenBank/DDBJ databases">
        <authorList>
            <person name="Palmer J.M."/>
        </authorList>
    </citation>
    <scope>NUCLEOTIDE SEQUENCE [LARGE SCALE GENOMIC DNA]</scope>
    <source>
        <strain evidence="1 2">AS_MEX2019</strain>
        <tissue evidence="1">Muscle</tissue>
    </source>
</reference>
<evidence type="ECO:0000313" key="2">
    <source>
        <dbReference type="Proteomes" id="UP001469553"/>
    </source>
</evidence>
<gene>
    <name evidence="1" type="ORF">AMECASPLE_029145</name>
</gene>